<sequence>MTDSAPSPAKLELEIPGSMLHDLAAAAASRGLPTEDLAVEWLQDRIVHEQEKQEGLARKVRRS</sequence>
<evidence type="ECO:0000313" key="1">
    <source>
        <dbReference type="EMBL" id="TDO44671.1"/>
    </source>
</evidence>
<protein>
    <recommendedName>
        <fullName evidence="3">CopG family transcriptional regulator</fullName>
    </recommendedName>
</protein>
<dbReference type="AlphaFoldDB" id="A0A4V3C998"/>
<name>A0A4V3C998_9ACTN</name>
<evidence type="ECO:0000313" key="2">
    <source>
        <dbReference type="Proteomes" id="UP000295388"/>
    </source>
</evidence>
<comment type="caution">
    <text evidence="1">The sequence shown here is derived from an EMBL/GenBank/DDBJ whole genome shotgun (WGS) entry which is preliminary data.</text>
</comment>
<dbReference type="Proteomes" id="UP000295388">
    <property type="component" value="Unassembled WGS sequence"/>
</dbReference>
<dbReference type="RefSeq" id="WP_133803215.1">
    <property type="nucleotide sequence ID" value="NZ_SNWQ01000015.1"/>
</dbReference>
<proteinExistence type="predicted"/>
<reference evidence="1 2" key="1">
    <citation type="submission" date="2019-03" db="EMBL/GenBank/DDBJ databases">
        <title>Genomic Encyclopedia of Type Strains, Phase III (KMG-III): the genomes of soil and plant-associated and newly described type strains.</title>
        <authorList>
            <person name="Whitman W."/>
        </authorList>
    </citation>
    <scope>NUCLEOTIDE SEQUENCE [LARGE SCALE GENOMIC DNA]</scope>
    <source>
        <strain evidence="1 2">VKM Ac-2527</strain>
    </source>
</reference>
<accession>A0A4V3C998</accession>
<dbReference type="EMBL" id="SNWQ01000015">
    <property type="protein sequence ID" value="TDO44671.1"/>
    <property type="molecule type" value="Genomic_DNA"/>
</dbReference>
<evidence type="ECO:0008006" key="3">
    <source>
        <dbReference type="Google" id="ProtNLM"/>
    </source>
</evidence>
<keyword evidence="2" id="KW-1185">Reference proteome</keyword>
<gene>
    <name evidence="1" type="ORF">EV643_115173</name>
</gene>
<organism evidence="1 2">
    <name type="scientific">Kribbella caucasensis</name>
    <dbReference type="NCBI Taxonomy" id="2512215"/>
    <lineage>
        <taxon>Bacteria</taxon>
        <taxon>Bacillati</taxon>
        <taxon>Actinomycetota</taxon>
        <taxon>Actinomycetes</taxon>
        <taxon>Propionibacteriales</taxon>
        <taxon>Kribbellaceae</taxon>
        <taxon>Kribbella</taxon>
    </lineage>
</organism>